<dbReference type="Pfam" id="PF02518">
    <property type="entry name" value="HATPase_c"/>
    <property type="match status" value="1"/>
</dbReference>
<comment type="catalytic activity">
    <reaction evidence="1">
        <text>ATP + protein L-histidine = ADP + protein N-phospho-L-histidine.</text>
        <dbReference type="EC" id="2.7.13.3"/>
    </reaction>
</comment>
<evidence type="ECO:0000259" key="10">
    <source>
        <dbReference type="PROSITE" id="PS50894"/>
    </source>
</evidence>
<dbReference type="InterPro" id="IPR002545">
    <property type="entry name" value="CheW-lke_dom"/>
</dbReference>
<feature type="modified residue" description="Phosphohistidine" evidence="7">
    <location>
        <position position="44"/>
    </location>
</feature>
<reference evidence="11 12" key="1">
    <citation type="submission" date="2024-03" db="EMBL/GenBank/DDBJ databases">
        <authorList>
            <person name="Jo J.-H."/>
        </authorList>
    </citation>
    <scope>NUCLEOTIDE SEQUENCE [LARGE SCALE GENOMIC DNA]</scope>
    <source>
        <strain evidence="11 12">PS1R-30</strain>
    </source>
</reference>
<dbReference type="Gene3D" id="2.30.30.40">
    <property type="entry name" value="SH3 Domains"/>
    <property type="match status" value="1"/>
</dbReference>
<gene>
    <name evidence="11" type="ORF">WG901_21995</name>
</gene>
<dbReference type="Pfam" id="PF01627">
    <property type="entry name" value="Hpt"/>
    <property type="match status" value="1"/>
</dbReference>
<dbReference type="InterPro" id="IPR036641">
    <property type="entry name" value="HPT_dom_sf"/>
</dbReference>
<dbReference type="InterPro" id="IPR008207">
    <property type="entry name" value="Sig_transdc_His_kin_Hpt_dom"/>
</dbReference>
<keyword evidence="4" id="KW-0808">Transferase</keyword>
<evidence type="ECO:0000256" key="2">
    <source>
        <dbReference type="ARBA" id="ARBA00012438"/>
    </source>
</evidence>
<evidence type="ECO:0000259" key="8">
    <source>
        <dbReference type="PROSITE" id="PS50109"/>
    </source>
</evidence>
<dbReference type="SMART" id="SM00073">
    <property type="entry name" value="HPT"/>
    <property type="match status" value="1"/>
</dbReference>
<dbReference type="EC" id="2.7.13.3" evidence="2"/>
<dbReference type="SMART" id="SM00260">
    <property type="entry name" value="CheW"/>
    <property type="match status" value="1"/>
</dbReference>
<dbReference type="InterPro" id="IPR004358">
    <property type="entry name" value="Sig_transdc_His_kin-like_C"/>
</dbReference>
<name>A0ABU8S312_9SPHN</name>
<dbReference type="Gene3D" id="3.30.565.10">
    <property type="entry name" value="Histidine kinase-like ATPase, C-terminal domain"/>
    <property type="match status" value="1"/>
</dbReference>
<feature type="domain" description="Histidine kinase" evidence="8">
    <location>
        <begin position="275"/>
        <end position="517"/>
    </location>
</feature>
<dbReference type="PROSITE" id="PS50894">
    <property type="entry name" value="HPT"/>
    <property type="match status" value="1"/>
</dbReference>
<dbReference type="SMART" id="SM00387">
    <property type="entry name" value="HATPase_c"/>
    <property type="match status" value="1"/>
</dbReference>
<keyword evidence="3 7" id="KW-0597">Phosphoprotein</keyword>
<evidence type="ECO:0000256" key="3">
    <source>
        <dbReference type="ARBA" id="ARBA00022553"/>
    </source>
</evidence>
<dbReference type="InterPro" id="IPR005467">
    <property type="entry name" value="His_kinase_dom"/>
</dbReference>
<evidence type="ECO:0000259" key="9">
    <source>
        <dbReference type="PROSITE" id="PS50851"/>
    </source>
</evidence>
<dbReference type="Pfam" id="PF02895">
    <property type="entry name" value="H-kinase_dim"/>
    <property type="match status" value="1"/>
</dbReference>
<dbReference type="SUPFAM" id="SSF47226">
    <property type="entry name" value="Histidine-containing phosphotransfer domain, HPT domain"/>
    <property type="match status" value="1"/>
</dbReference>
<dbReference type="Pfam" id="PF01584">
    <property type="entry name" value="CheW"/>
    <property type="match status" value="1"/>
</dbReference>
<dbReference type="InterPro" id="IPR036061">
    <property type="entry name" value="CheW-like_dom_sf"/>
</dbReference>
<evidence type="ECO:0000256" key="4">
    <source>
        <dbReference type="ARBA" id="ARBA00022679"/>
    </source>
</evidence>
<dbReference type="PROSITE" id="PS50109">
    <property type="entry name" value="HIS_KIN"/>
    <property type="match status" value="1"/>
</dbReference>
<dbReference type="RefSeq" id="WP_339589281.1">
    <property type="nucleotide sequence ID" value="NZ_JBBHJZ010000007.1"/>
</dbReference>
<dbReference type="InterPro" id="IPR003594">
    <property type="entry name" value="HATPase_dom"/>
</dbReference>
<evidence type="ECO:0000256" key="7">
    <source>
        <dbReference type="PROSITE-ProRule" id="PRU00110"/>
    </source>
</evidence>
<dbReference type="InterPro" id="IPR036890">
    <property type="entry name" value="HATPase_C_sf"/>
</dbReference>
<dbReference type="PRINTS" id="PR00344">
    <property type="entry name" value="BCTRLSENSOR"/>
</dbReference>
<sequence length="647" mass="68160">MDELLEQFLIESRDLIAAASRDFASLARNPHGTGSIDSAFRAIHTLKGSVAIFDMGPAEQVLHAAEDILERARKGTAELDEATVASLVACLDQVDRWVDEIEKAGALLPQASDLAGQLVSGLTEASPSTPAAGPIAEAANETWVADLLAREAAALAGPNQALTAFRYTPDADSFFRGDDPLAVVAAVPDLLSLAILPVQGKWPVAADFEPFVCLSVLEGISAAPRDRVAAAFRLMPDQVAFAVLDQSSEQTIGQNTEHEVRGNRILRVDSERVDALGDALGELLVALNGVAPLADHAATFDRSLAGKIRSVQADLERAASDLRTSVNAVRAVRLEPTLRRVPRLVREIAESLGKTVHFEITGQDIEIDKQIADGLFEPLLHLVRNAIDHGIECGNEREACGKPMVGRVSLDFHREGDAVLALLRDDGAGMDPERIRKVASERGVLSPEAAEALSDAAAIRLIFAPGFSTAETVTELSGRGVGMNAVETAVEALRGTIGVESALGAGTTITMRFPANALTQRLLVIEAGGERYGISLDQIVETVGVDNDRLLPVGSGFACVLHGRTVPVLSLAGLLGGRDRDQAIAKLVVTRSGGEAVALRVDGFGERIDTLVRRPTGMLSSVPGVTGSALLADGGVLLVLDLPELAA</sequence>
<feature type="domain" description="HPt" evidence="10">
    <location>
        <begin position="1"/>
        <end position="105"/>
    </location>
</feature>
<dbReference type="SUPFAM" id="SSF55874">
    <property type="entry name" value="ATPase domain of HSP90 chaperone/DNA topoisomerase II/histidine kinase"/>
    <property type="match status" value="1"/>
</dbReference>
<evidence type="ECO:0000256" key="5">
    <source>
        <dbReference type="ARBA" id="ARBA00022777"/>
    </source>
</evidence>
<proteinExistence type="predicted"/>
<evidence type="ECO:0000256" key="6">
    <source>
        <dbReference type="ARBA" id="ARBA00023012"/>
    </source>
</evidence>
<dbReference type="CDD" id="cd00088">
    <property type="entry name" value="HPT"/>
    <property type="match status" value="1"/>
</dbReference>
<organism evidence="11 12">
    <name type="scientific">Novosphingobium anseongense</name>
    <dbReference type="NCBI Taxonomy" id="3133436"/>
    <lineage>
        <taxon>Bacteria</taxon>
        <taxon>Pseudomonadati</taxon>
        <taxon>Pseudomonadota</taxon>
        <taxon>Alphaproteobacteria</taxon>
        <taxon>Sphingomonadales</taxon>
        <taxon>Sphingomonadaceae</taxon>
        <taxon>Novosphingobium</taxon>
    </lineage>
</organism>
<dbReference type="InterPro" id="IPR051315">
    <property type="entry name" value="Bact_Chemotaxis_CheA"/>
</dbReference>
<dbReference type="PANTHER" id="PTHR43395:SF1">
    <property type="entry name" value="CHEMOTAXIS PROTEIN CHEA"/>
    <property type="match status" value="1"/>
</dbReference>
<dbReference type="EMBL" id="JBBHJZ010000007">
    <property type="protein sequence ID" value="MEJ5979342.1"/>
    <property type="molecule type" value="Genomic_DNA"/>
</dbReference>
<evidence type="ECO:0000313" key="12">
    <source>
        <dbReference type="Proteomes" id="UP001361239"/>
    </source>
</evidence>
<evidence type="ECO:0000256" key="1">
    <source>
        <dbReference type="ARBA" id="ARBA00000085"/>
    </source>
</evidence>
<comment type="caution">
    <text evidence="11">The sequence shown here is derived from an EMBL/GenBank/DDBJ whole genome shotgun (WGS) entry which is preliminary data.</text>
</comment>
<accession>A0ABU8S312</accession>
<protein>
    <recommendedName>
        <fullName evidence="2">histidine kinase</fullName>
        <ecNumber evidence="2">2.7.13.3</ecNumber>
    </recommendedName>
</protein>
<dbReference type="InterPro" id="IPR004105">
    <property type="entry name" value="CheA-like_dim"/>
</dbReference>
<dbReference type="Gene3D" id="1.20.120.160">
    <property type="entry name" value="HPT domain"/>
    <property type="match status" value="1"/>
</dbReference>
<keyword evidence="6" id="KW-0902">Two-component regulatory system</keyword>
<evidence type="ECO:0000313" key="11">
    <source>
        <dbReference type="EMBL" id="MEJ5979342.1"/>
    </source>
</evidence>
<dbReference type="PANTHER" id="PTHR43395">
    <property type="entry name" value="SENSOR HISTIDINE KINASE CHEA"/>
    <property type="match status" value="1"/>
</dbReference>
<dbReference type="Proteomes" id="UP001361239">
    <property type="component" value="Unassembled WGS sequence"/>
</dbReference>
<dbReference type="PROSITE" id="PS50851">
    <property type="entry name" value="CHEW"/>
    <property type="match status" value="1"/>
</dbReference>
<dbReference type="SUPFAM" id="SSF50341">
    <property type="entry name" value="CheW-like"/>
    <property type="match status" value="1"/>
</dbReference>
<keyword evidence="12" id="KW-1185">Reference proteome</keyword>
<dbReference type="SMART" id="SM01231">
    <property type="entry name" value="H-kinase_dim"/>
    <property type="match status" value="1"/>
</dbReference>
<feature type="domain" description="CheW-like" evidence="9">
    <location>
        <begin position="519"/>
        <end position="647"/>
    </location>
</feature>
<keyword evidence="5" id="KW-0418">Kinase</keyword>